<gene>
    <name evidence="3" type="ORF">H8F01_20125</name>
</gene>
<dbReference type="PANTHER" id="PTHR38599:SF1">
    <property type="entry name" value="CUPIN DOMAIN PROTEIN (AFU_ORTHOLOGUE AFUA_3G13620)"/>
    <property type="match status" value="1"/>
</dbReference>
<dbReference type="InterPro" id="IPR011051">
    <property type="entry name" value="RmlC_Cupin_sf"/>
</dbReference>
<dbReference type="InterPro" id="IPR013096">
    <property type="entry name" value="Cupin_2"/>
</dbReference>
<dbReference type="EMBL" id="CP060412">
    <property type="protein sequence ID" value="QNK01319.1"/>
    <property type="molecule type" value="Genomic_DNA"/>
</dbReference>
<keyword evidence="4" id="KW-1185">Reference proteome</keyword>
<dbReference type="SUPFAM" id="SSF51182">
    <property type="entry name" value="RmlC-like cupins"/>
    <property type="match status" value="1"/>
</dbReference>
<organism evidence="3 4">
    <name type="scientific">Dyella telluris</name>
    <dbReference type="NCBI Taxonomy" id="2763498"/>
    <lineage>
        <taxon>Bacteria</taxon>
        <taxon>Pseudomonadati</taxon>
        <taxon>Pseudomonadota</taxon>
        <taxon>Gammaproteobacteria</taxon>
        <taxon>Lysobacterales</taxon>
        <taxon>Rhodanobacteraceae</taxon>
        <taxon>Dyella</taxon>
    </lineage>
</organism>
<protein>
    <submittedName>
        <fullName evidence="3">Cupin domain-containing protein</fullName>
    </submittedName>
</protein>
<evidence type="ECO:0000313" key="3">
    <source>
        <dbReference type="EMBL" id="QNK01319.1"/>
    </source>
</evidence>
<dbReference type="AlphaFoldDB" id="A0A7G8Q3G1"/>
<dbReference type="Proteomes" id="UP000515873">
    <property type="component" value="Chromosome"/>
</dbReference>
<feature type="signal peptide" evidence="1">
    <location>
        <begin position="1"/>
        <end position="20"/>
    </location>
</feature>
<keyword evidence="1" id="KW-0732">Signal</keyword>
<dbReference type="CDD" id="cd02234">
    <property type="entry name" value="cupin_BLR7677-like"/>
    <property type="match status" value="1"/>
</dbReference>
<feature type="chain" id="PRO_5028812254" evidence="1">
    <location>
        <begin position="21"/>
        <end position="142"/>
    </location>
</feature>
<reference evidence="3 4" key="1">
    <citation type="submission" date="2020-08" db="EMBL/GenBank/DDBJ databases">
        <title>Dyella sp. G9 isolated from forest soil.</title>
        <authorList>
            <person name="Fu J."/>
            <person name="Qiu L."/>
        </authorList>
    </citation>
    <scope>NUCLEOTIDE SEQUENCE [LARGE SCALE GENOMIC DNA]</scope>
    <source>
        <strain evidence="3 4">G9</strain>
    </source>
</reference>
<proteinExistence type="predicted"/>
<evidence type="ECO:0000256" key="1">
    <source>
        <dbReference type="SAM" id="SignalP"/>
    </source>
</evidence>
<accession>A0A7G8Q3G1</accession>
<name>A0A7G8Q3G1_9GAMM</name>
<dbReference type="InterPro" id="IPR014710">
    <property type="entry name" value="RmlC-like_jellyroll"/>
</dbReference>
<dbReference type="PANTHER" id="PTHR38599">
    <property type="entry name" value="CUPIN DOMAIN PROTEIN (AFU_ORTHOLOGUE AFUA_3G13620)"/>
    <property type="match status" value="1"/>
</dbReference>
<sequence length="142" mass="15101">MSIRAMLLALFWVAPLVGHADGISGLNVGTPHESVQPAFSHPLPNAPGKKMVGLLVTYAPGMTSASHRHGDAFVVGYVLSGEIRSQLEDGSSRVYQAGESWSEPPGAHHVVSENASKTQPASLLAIFVVDENQKDLVTYDKP</sequence>
<dbReference type="KEGG" id="dtl:H8F01_20125"/>
<evidence type="ECO:0000259" key="2">
    <source>
        <dbReference type="Pfam" id="PF07883"/>
    </source>
</evidence>
<feature type="domain" description="Cupin type-2" evidence="2">
    <location>
        <begin position="55"/>
        <end position="127"/>
    </location>
</feature>
<dbReference type="Gene3D" id="2.60.120.10">
    <property type="entry name" value="Jelly Rolls"/>
    <property type="match status" value="1"/>
</dbReference>
<dbReference type="Pfam" id="PF07883">
    <property type="entry name" value="Cupin_2"/>
    <property type="match status" value="1"/>
</dbReference>
<evidence type="ECO:0000313" key="4">
    <source>
        <dbReference type="Proteomes" id="UP000515873"/>
    </source>
</evidence>